<evidence type="ECO:0000259" key="5">
    <source>
        <dbReference type="PROSITE" id="PS50102"/>
    </source>
</evidence>
<protein>
    <recommendedName>
        <fullName evidence="5">RRM domain-containing protein</fullName>
    </recommendedName>
</protein>
<organism evidence="6 7">
    <name type="scientific">Ostreobium quekettii</name>
    <dbReference type="NCBI Taxonomy" id="121088"/>
    <lineage>
        <taxon>Eukaryota</taxon>
        <taxon>Viridiplantae</taxon>
        <taxon>Chlorophyta</taxon>
        <taxon>core chlorophytes</taxon>
        <taxon>Ulvophyceae</taxon>
        <taxon>TCBD clade</taxon>
        <taxon>Bryopsidales</taxon>
        <taxon>Ostreobineae</taxon>
        <taxon>Ostreobiaceae</taxon>
        <taxon>Ostreobium</taxon>
    </lineage>
</organism>
<dbReference type="Gene3D" id="3.30.70.330">
    <property type="match status" value="2"/>
</dbReference>
<dbReference type="SUPFAM" id="SSF54928">
    <property type="entry name" value="RNA-binding domain, RBD"/>
    <property type="match status" value="2"/>
</dbReference>
<dbReference type="SMART" id="SM00360">
    <property type="entry name" value="RRM"/>
    <property type="match status" value="2"/>
</dbReference>
<feature type="region of interest" description="Disordered" evidence="4">
    <location>
        <begin position="819"/>
        <end position="840"/>
    </location>
</feature>
<proteinExistence type="predicted"/>
<feature type="region of interest" description="Disordered" evidence="4">
    <location>
        <begin position="583"/>
        <end position="611"/>
    </location>
</feature>
<keyword evidence="2" id="KW-0694">RNA-binding</keyword>
<evidence type="ECO:0000313" key="6">
    <source>
        <dbReference type="EMBL" id="CAD7702685.1"/>
    </source>
</evidence>
<feature type="compositionally biased region" description="Basic and acidic residues" evidence="4">
    <location>
        <begin position="21"/>
        <end position="32"/>
    </location>
</feature>
<dbReference type="AlphaFoldDB" id="A0A8S1J5N3"/>
<keyword evidence="3" id="KW-0175">Coiled coil</keyword>
<dbReference type="InterPro" id="IPR012677">
    <property type="entry name" value="Nucleotide-bd_a/b_plait_sf"/>
</dbReference>
<evidence type="ECO:0000256" key="4">
    <source>
        <dbReference type="SAM" id="MobiDB-lite"/>
    </source>
</evidence>
<feature type="compositionally biased region" description="Low complexity" evidence="4">
    <location>
        <begin position="583"/>
        <end position="597"/>
    </location>
</feature>
<evidence type="ECO:0000256" key="1">
    <source>
        <dbReference type="ARBA" id="ARBA00023187"/>
    </source>
</evidence>
<dbReference type="Proteomes" id="UP000708148">
    <property type="component" value="Unassembled WGS sequence"/>
</dbReference>
<evidence type="ECO:0000313" key="7">
    <source>
        <dbReference type="Proteomes" id="UP000708148"/>
    </source>
</evidence>
<dbReference type="InterPro" id="IPR035979">
    <property type="entry name" value="RBD_domain_sf"/>
</dbReference>
<feature type="domain" description="RRM" evidence="5">
    <location>
        <begin position="327"/>
        <end position="389"/>
    </location>
</feature>
<feature type="compositionally biased region" description="Low complexity" evidence="4">
    <location>
        <begin position="230"/>
        <end position="239"/>
    </location>
</feature>
<dbReference type="InterPro" id="IPR050907">
    <property type="entry name" value="SRSF"/>
</dbReference>
<feature type="compositionally biased region" description="Acidic residues" evidence="4">
    <location>
        <begin position="251"/>
        <end position="261"/>
    </location>
</feature>
<dbReference type="EMBL" id="CAJHUC010001909">
    <property type="protein sequence ID" value="CAD7702685.1"/>
    <property type="molecule type" value="Genomic_DNA"/>
</dbReference>
<feature type="compositionally biased region" description="Basic and acidic residues" evidence="4">
    <location>
        <begin position="167"/>
        <end position="211"/>
    </location>
</feature>
<keyword evidence="7" id="KW-1185">Reference proteome</keyword>
<comment type="caution">
    <text evidence="6">The sequence shown here is derived from an EMBL/GenBank/DDBJ whole genome shotgun (WGS) entry which is preliminary data.</text>
</comment>
<feature type="region of interest" description="Disordered" evidence="4">
    <location>
        <begin position="163"/>
        <end position="305"/>
    </location>
</feature>
<dbReference type="PANTHER" id="PTHR23147">
    <property type="entry name" value="SERINE/ARGININE RICH SPLICING FACTOR"/>
    <property type="match status" value="1"/>
</dbReference>
<dbReference type="PROSITE" id="PS50102">
    <property type="entry name" value="RRM"/>
    <property type="match status" value="2"/>
</dbReference>
<name>A0A8S1J5N3_9CHLO</name>
<evidence type="ECO:0000256" key="2">
    <source>
        <dbReference type="PROSITE-ProRule" id="PRU00176"/>
    </source>
</evidence>
<dbReference type="InterPro" id="IPR000504">
    <property type="entry name" value="RRM_dom"/>
</dbReference>
<feature type="compositionally biased region" description="Basic and acidic residues" evidence="4">
    <location>
        <begin position="240"/>
        <end position="250"/>
    </location>
</feature>
<keyword evidence="1" id="KW-0507">mRNA processing</keyword>
<feature type="compositionally biased region" description="Basic and acidic residues" evidence="4">
    <location>
        <begin position="1"/>
        <end position="14"/>
    </location>
</feature>
<dbReference type="Pfam" id="PF00076">
    <property type="entry name" value="RRM_1"/>
    <property type="match status" value="2"/>
</dbReference>
<feature type="region of interest" description="Disordered" evidence="4">
    <location>
        <begin position="1"/>
        <end position="43"/>
    </location>
</feature>
<evidence type="ECO:0000256" key="3">
    <source>
        <dbReference type="SAM" id="Coils"/>
    </source>
</evidence>
<dbReference type="CDD" id="cd00590">
    <property type="entry name" value="RRM_SF"/>
    <property type="match status" value="2"/>
</dbReference>
<gene>
    <name evidence="6" type="ORF">OSTQU699_LOCUS8042</name>
</gene>
<dbReference type="OrthoDB" id="639027at2759"/>
<feature type="compositionally biased region" description="Basic and acidic residues" evidence="4">
    <location>
        <begin position="278"/>
        <end position="291"/>
    </location>
</feature>
<keyword evidence="1" id="KW-0508">mRNA splicing</keyword>
<accession>A0A8S1J5N3</accession>
<feature type="domain" description="RRM" evidence="5">
    <location>
        <begin position="84"/>
        <end position="146"/>
    </location>
</feature>
<dbReference type="GO" id="GO:0008380">
    <property type="term" value="P:RNA splicing"/>
    <property type="evidence" value="ECO:0007669"/>
    <property type="project" value="UniProtKB-KW"/>
</dbReference>
<feature type="coiled-coil region" evidence="3">
    <location>
        <begin position="535"/>
        <end position="573"/>
    </location>
</feature>
<dbReference type="GO" id="GO:0003723">
    <property type="term" value="F:RNA binding"/>
    <property type="evidence" value="ECO:0007669"/>
    <property type="project" value="UniProtKB-UniRule"/>
</dbReference>
<reference evidence="6" key="1">
    <citation type="submission" date="2020-12" db="EMBL/GenBank/DDBJ databases">
        <authorList>
            <person name="Iha C."/>
        </authorList>
    </citation>
    <scope>NUCLEOTIDE SEQUENCE</scope>
</reference>
<sequence>MAGAEVEKDGAGEGKEDEQDKEGNGEEGKKEGGAGGKGLEVQFDDGRKKGDIVQVARFFSRKCAMEPVSMEDRQLAVEASEMRVTIFLGNLPADWGTDAALREAMEQYGQVERCFTMRNRDGESKDYAFVEFTLPSAAAKCKEVLDKRASETFERLFSIKTRGHSNVRSDRQSYDAEPRSGQDDKDTTAAKTNGNRDEPMDAKEEGEKEAADGQDGSVNDGKAQEHDQEAPPAESGAEAGAEKEAQKEQDTEGGEDQEMGGDEAATQEPRADAAVQVAEEKGKVESVHKEATPTPAPMPQPARSEVREKILRPEWSTNRTVASMFGRTLYVANLPLQDDDGVLKRIFGQYGPVLSCNFGKTKITGYGKGFGFVEFSRSDHADAAFRALDRVDHPELGCLLITFVNPSKTDSEQRTRLYNRKWTPQSQRYGYAGGRGAGGGRGIPPANRPYSIQPSRGGRGLPGQGYGYGAQMQSHSYGMGGRVQPTAQAAGAGRGSHNMMAMAYAQQQINAARAHQQIQLRQMQMMYQQQTAQMQAQYQNQVLQAQRQSRQAMEQLAAEKKATQQAVAAAQARQQAAAAAAAKSSQQASAQPRPAQQVGARPQVMSQQQSAGAYQAATMASRQQVQPARQGGAQAAGYGSQGYMYSGQQATQQSQAQQPQAQQQAQAYGQQGYYQSAYTQPSSYNQQAMYQQQYATAAAQPTAYTAQSAQTATGYGAQSAYQSGYGTAQQQQQQQYAAAYGQAQPQAGYGATQTQTQAGYGTTQAAYGTATQSGYGAAQHTYGQAGYGQGVYGQQIAQQAQQAAGQQVAGQKRDGTATQYQAGYGYDASQGSQDYKRARY</sequence>